<feature type="transmembrane region" description="Helical" evidence="7">
    <location>
        <begin position="325"/>
        <end position="347"/>
    </location>
</feature>
<feature type="transmembrane region" description="Helical" evidence="7">
    <location>
        <begin position="79"/>
        <end position="97"/>
    </location>
</feature>
<dbReference type="eggNOG" id="COG0477">
    <property type="taxonomic scope" value="Bacteria"/>
</dbReference>
<feature type="transmembrane region" description="Helical" evidence="7">
    <location>
        <begin position="137"/>
        <end position="157"/>
    </location>
</feature>
<dbReference type="GO" id="GO:0005886">
    <property type="term" value="C:plasma membrane"/>
    <property type="evidence" value="ECO:0007669"/>
    <property type="project" value="UniProtKB-SubCell"/>
</dbReference>
<evidence type="ECO:0000256" key="7">
    <source>
        <dbReference type="SAM" id="Phobius"/>
    </source>
</evidence>
<evidence type="ECO:0000256" key="1">
    <source>
        <dbReference type="ARBA" id="ARBA00004651"/>
    </source>
</evidence>
<keyword evidence="3" id="KW-1003">Cell membrane</keyword>
<feature type="transmembrane region" description="Helical" evidence="7">
    <location>
        <begin position="208"/>
        <end position="230"/>
    </location>
</feature>
<gene>
    <name evidence="8" type="ordered locus">Fbal_3130</name>
</gene>
<dbReference type="InterPro" id="IPR047200">
    <property type="entry name" value="MFS_YcaD-like"/>
</dbReference>
<feature type="transmembrane region" description="Helical" evidence="7">
    <location>
        <begin position="292"/>
        <end position="313"/>
    </location>
</feature>
<evidence type="ECO:0000313" key="8">
    <source>
        <dbReference type="EMBL" id="ADN77329.1"/>
    </source>
</evidence>
<keyword evidence="6 7" id="KW-0472">Membrane</keyword>
<evidence type="ECO:0000256" key="5">
    <source>
        <dbReference type="ARBA" id="ARBA00022989"/>
    </source>
</evidence>
<feature type="transmembrane region" description="Helical" evidence="7">
    <location>
        <begin position="103"/>
        <end position="125"/>
    </location>
</feature>
<evidence type="ECO:0000313" key="9">
    <source>
        <dbReference type="Proteomes" id="UP000006683"/>
    </source>
</evidence>
<name>E1SV29_FERBD</name>
<keyword evidence="4 7" id="KW-0812">Transmembrane</keyword>
<dbReference type="OrthoDB" id="9810614at2"/>
<dbReference type="Gene3D" id="1.20.1250.20">
    <property type="entry name" value="MFS general substrate transporter like domains"/>
    <property type="match status" value="2"/>
</dbReference>
<evidence type="ECO:0000256" key="4">
    <source>
        <dbReference type="ARBA" id="ARBA00022692"/>
    </source>
</evidence>
<sequence length="393" mass="41131">MSDVTVIRSGNSLFVPVAGLSLFAVASGFLMSLLPLSLPYFGLDKSLAAYLASAFYAGMLSGALVSARIVSQLGHRHAFVVFLLALLTSVIGLLAIPNEIAWLTLRVVAGLASAGIYVVVESWLLLVDDDRQRAKRLGLYMTALYGGSALGQLGIGQLGTTGFLPYGAILALLALAVLPPLLVKRGAPILEVHDPVPLKALRRLSRPAVIGCLVSGLVLGPLYGLMPLYIHNQPWLSEHTGALMAMVILGGMVVQPITGYLSPRMSKSLLMSLLCGVGTLAVAGMLSADDLLMTSACYLVLGACAFALYPVAITQACQGEDSARIVSITELMLLCYGVGSVVGPLVAGQMTPLRDGLPLYLGTCLAATCIYMLIMAARATKPVSINMDPPSGE</sequence>
<dbReference type="Proteomes" id="UP000006683">
    <property type="component" value="Chromosome"/>
</dbReference>
<dbReference type="KEGG" id="fbl:Fbal_3130"/>
<organism evidence="8 9">
    <name type="scientific">Ferrimonas balearica (strain DSM 9799 / CCM 4581 / KCTC 23876 / PAT)</name>
    <dbReference type="NCBI Taxonomy" id="550540"/>
    <lineage>
        <taxon>Bacteria</taxon>
        <taxon>Pseudomonadati</taxon>
        <taxon>Pseudomonadota</taxon>
        <taxon>Gammaproteobacteria</taxon>
        <taxon>Alteromonadales</taxon>
        <taxon>Ferrimonadaceae</taxon>
        <taxon>Ferrimonas</taxon>
    </lineage>
</organism>
<dbReference type="RefSeq" id="WP_013346635.1">
    <property type="nucleotide sequence ID" value="NC_014541.1"/>
</dbReference>
<dbReference type="EMBL" id="CP002209">
    <property type="protein sequence ID" value="ADN77329.1"/>
    <property type="molecule type" value="Genomic_DNA"/>
</dbReference>
<proteinExistence type="predicted"/>
<accession>E1SV29</accession>
<feature type="transmembrane region" description="Helical" evidence="7">
    <location>
        <begin position="268"/>
        <end position="286"/>
    </location>
</feature>
<feature type="transmembrane region" description="Helical" evidence="7">
    <location>
        <begin position="47"/>
        <end position="67"/>
    </location>
</feature>
<dbReference type="InterPro" id="IPR036259">
    <property type="entry name" value="MFS_trans_sf"/>
</dbReference>
<protein>
    <submittedName>
        <fullName evidence="8">Major facilitator superfamily MFS_1</fullName>
    </submittedName>
</protein>
<evidence type="ECO:0000256" key="2">
    <source>
        <dbReference type="ARBA" id="ARBA00022448"/>
    </source>
</evidence>
<dbReference type="PANTHER" id="PTHR23521:SF2">
    <property type="entry name" value="TRANSPORTER MFS SUPERFAMILY"/>
    <property type="match status" value="1"/>
</dbReference>
<keyword evidence="9" id="KW-1185">Reference proteome</keyword>
<evidence type="ECO:0000256" key="3">
    <source>
        <dbReference type="ARBA" id="ARBA00022475"/>
    </source>
</evidence>
<reference evidence="8 9" key="1">
    <citation type="journal article" date="2010" name="Stand. Genomic Sci.">
        <title>Complete genome sequence of Ferrimonas balearica type strain (PAT).</title>
        <authorList>
            <person name="Nolan M."/>
            <person name="Sikorski J."/>
            <person name="Davenport K."/>
            <person name="Lucas S."/>
            <person name="Glavina Del Rio T."/>
            <person name="Tice H."/>
            <person name="Cheng J."/>
            <person name="Goodwin L."/>
            <person name="Pitluck S."/>
            <person name="Liolios K."/>
            <person name="Ivanova N."/>
            <person name="Mavromatis K."/>
            <person name="Ovchinnikova G."/>
            <person name="Pati A."/>
            <person name="Chen A."/>
            <person name="Palaniappan K."/>
            <person name="Land M."/>
            <person name="Hauser L."/>
            <person name="Chang Y."/>
            <person name="Jeffries C."/>
            <person name="Tapia R."/>
            <person name="Brettin T."/>
            <person name="Detter J."/>
            <person name="Han C."/>
            <person name="Yasawong M."/>
            <person name="Rohde M."/>
            <person name="Tindall B."/>
            <person name="Goker M."/>
            <person name="Woyke T."/>
            <person name="Bristow J."/>
            <person name="Eisen J."/>
            <person name="Markowitz V."/>
            <person name="Hugenholtz P."/>
            <person name="Kyrpides N."/>
            <person name="Klenk H."/>
            <person name="Lapidus A."/>
        </authorList>
    </citation>
    <scope>NUCLEOTIDE SEQUENCE [LARGE SCALE GENOMIC DNA]</scope>
    <source>
        <strain evidence="9">DSM 9799 / CCM 4581 / KCTC 23876 / PAT</strain>
    </source>
</reference>
<dbReference type="SUPFAM" id="SSF103473">
    <property type="entry name" value="MFS general substrate transporter"/>
    <property type="match status" value="1"/>
</dbReference>
<dbReference type="STRING" id="550540.Fbal_3130"/>
<dbReference type="GO" id="GO:0022857">
    <property type="term" value="F:transmembrane transporter activity"/>
    <property type="evidence" value="ECO:0007669"/>
    <property type="project" value="InterPro"/>
</dbReference>
<keyword evidence="5 7" id="KW-1133">Transmembrane helix</keyword>
<comment type="subcellular location">
    <subcellularLocation>
        <location evidence="1">Cell membrane</location>
        <topology evidence="1">Multi-pass membrane protein</topology>
    </subcellularLocation>
</comment>
<feature type="transmembrane region" description="Helical" evidence="7">
    <location>
        <begin position="242"/>
        <end position="261"/>
    </location>
</feature>
<dbReference type="AlphaFoldDB" id="E1SV29"/>
<evidence type="ECO:0000256" key="6">
    <source>
        <dbReference type="ARBA" id="ARBA00023136"/>
    </source>
</evidence>
<dbReference type="CDD" id="cd17477">
    <property type="entry name" value="MFS_YcaD_like"/>
    <property type="match status" value="1"/>
</dbReference>
<keyword evidence="2" id="KW-0813">Transport</keyword>
<dbReference type="InterPro" id="IPR011701">
    <property type="entry name" value="MFS"/>
</dbReference>
<feature type="transmembrane region" description="Helical" evidence="7">
    <location>
        <begin position="12"/>
        <end position="35"/>
    </location>
</feature>
<dbReference type="Pfam" id="PF07690">
    <property type="entry name" value="MFS_1"/>
    <property type="match status" value="1"/>
</dbReference>
<dbReference type="PANTHER" id="PTHR23521">
    <property type="entry name" value="TRANSPORTER MFS SUPERFAMILY"/>
    <property type="match status" value="1"/>
</dbReference>
<feature type="transmembrane region" description="Helical" evidence="7">
    <location>
        <begin position="359"/>
        <end position="377"/>
    </location>
</feature>
<dbReference type="HOGENOM" id="CLU_035018_1_2_6"/>
<dbReference type="GeneID" id="67183349"/>
<feature type="transmembrane region" description="Helical" evidence="7">
    <location>
        <begin position="163"/>
        <end position="183"/>
    </location>
</feature>